<gene>
    <name evidence="2" type="ORF">Fuma_00985</name>
</gene>
<evidence type="ECO:0000313" key="2">
    <source>
        <dbReference type="EMBL" id="APZ91397.1"/>
    </source>
</evidence>
<dbReference type="Pfam" id="PF04238">
    <property type="entry name" value="DUF420"/>
    <property type="match status" value="1"/>
</dbReference>
<evidence type="ECO:0000313" key="3">
    <source>
        <dbReference type="Proteomes" id="UP000187735"/>
    </source>
</evidence>
<feature type="transmembrane region" description="Helical" evidence="1">
    <location>
        <begin position="142"/>
        <end position="162"/>
    </location>
</feature>
<dbReference type="AlphaFoldDB" id="A0A1P8WBF2"/>
<name>A0A1P8WBF2_9PLAN</name>
<proteinExistence type="predicted"/>
<evidence type="ECO:0008006" key="4">
    <source>
        <dbReference type="Google" id="ProtNLM"/>
    </source>
</evidence>
<feature type="transmembrane region" description="Helical" evidence="1">
    <location>
        <begin position="47"/>
        <end position="65"/>
    </location>
</feature>
<keyword evidence="3" id="KW-1185">Reference proteome</keyword>
<keyword evidence="1" id="KW-0472">Membrane</keyword>
<dbReference type="OrthoDB" id="271768at2"/>
<reference evidence="2 3" key="1">
    <citation type="journal article" date="2016" name="Front. Microbiol.">
        <title>Fuerstia marisgermanicae gen. nov., sp. nov., an Unusual Member of the Phylum Planctomycetes from the German Wadden Sea.</title>
        <authorList>
            <person name="Kohn T."/>
            <person name="Heuer A."/>
            <person name="Jogler M."/>
            <person name="Vollmers J."/>
            <person name="Boedeker C."/>
            <person name="Bunk B."/>
            <person name="Rast P."/>
            <person name="Borchert D."/>
            <person name="Glockner I."/>
            <person name="Freese H.M."/>
            <person name="Klenk H.P."/>
            <person name="Overmann J."/>
            <person name="Kaster A.K."/>
            <person name="Rohde M."/>
            <person name="Wiegand S."/>
            <person name="Jogler C."/>
        </authorList>
    </citation>
    <scope>NUCLEOTIDE SEQUENCE [LARGE SCALE GENOMIC DNA]</scope>
    <source>
        <strain evidence="2 3">NH11</strain>
    </source>
</reference>
<sequence>MLTDGFLGYRTSFMLDFVVCALVIIVPVLCYSLWLAKFKRRYQQHKWLQIALGVILLVAVGAFEVDLQLVHGGWENIVAKSHPEEAALAAKVAESRPYLWVHLLFAVTTPVLWCVTLVLALKRFPNPPTPGPHSRLHKTLGWLSAVDITLTAVTGLVFYYVAFMQ</sequence>
<dbReference type="InterPro" id="IPR007352">
    <property type="entry name" value="DUF420"/>
</dbReference>
<dbReference type="KEGG" id="fmr:Fuma_00985"/>
<evidence type="ECO:0000256" key="1">
    <source>
        <dbReference type="SAM" id="Phobius"/>
    </source>
</evidence>
<feature type="transmembrane region" description="Helical" evidence="1">
    <location>
        <begin position="12"/>
        <end position="35"/>
    </location>
</feature>
<dbReference type="EMBL" id="CP017641">
    <property type="protein sequence ID" value="APZ91397.1"/>
    <property type="molecule type" value="Genomic_DNA"/>
</dbReference>
<dbReference type="RefSeq" id="WP_077023167.1">
    <property type="nucleotide sequence ID" value="NZ_CP017641.1"/>
</dbReference>
<organism evidence="2 3">
    <name type="scientific">Fuerstiella marisgermanici</name>
    <dbReference type="NCBI Taxonomy" id="1891926"/>
    <lineage>
        <taxon>Bacteria</taxon>
        <taxon>Pseudomonadati</taxon>
        <taxon>Planctomycetota</taxon>
        <taxon>Planctomycetia</taxon>
        <taxon>Planctomycetales</taxon>
        <taxon>Planctomycetaceae</taxon>
        <taxon>Fuerstiella</taxon>
    </lineage>
</organism>
<keyword evidence="1" id="KW-0812">Transmembrane</keyword>
<accession>A0A1P8WBF2</accession>
<keyword evidence="1" id="KW-1133">Transmembrane helix</keyword>
<dbReference type="Proteomes" id="UP000187735">
    <property type="component" value="Chromosome"/>
</dbReference>
<feature type="transmembrane region" description="Helical" evidence="1">
    <location>
        <begin position="98"/>
        <end position="121"/>
    </location>
</feature>
<protein>
    <recommendedName>
        <fullName evidence="4">DUF420 domain-containing protein</fullName>
    </recommendedName>
</protein>